<dbReference type="InterPro" id="IPR002695">
    <property type="entry name" value="PurH-like"/>
</dbReference>
<dbReference type="GO" id="GO:0005829">
    <property type="term" value="C:cytosol"/>
    <property type="evidence" value="ECO:0007669"/>
    <property type="project" value="TreeGrafter"/>
</dbReference>
<evidence type="ECO:0000256" key="1">
    <source>
        <dbReference type="ARBA" id="ARBA00022679"/>
    </source>
</evidence>
<dbReference type="PROSITE" id="PS51855">
    <property type="entry name" value="MGS"/>
    <property type="match status" value="1"/>
</dbReference>
<dbReference type="SMART" id="SM00851">
    <property type="entry name" value="MGS"/>
    <property type="match status" value="1"/>
</dbReference>
<dbReference type="AlphaFoldDB" id="A0A381XDJ6"/>
<proteinExistence type="predicted"/>
<dbReference type="Pfam" id="PF02142">
    <property type="entry name" value="MGS"/>
    <property type="match status" value="1"/>
</dbReference>
<dbReference type="Gene3D" id="3.40.140.20">
    <property type="match status" value="1"/>
</dbReference>
<dbReference type="CDD" id="cd01421">
    <property type="entry name" value="IMPCH"/>
    <property type="match status" value="1"/>
</dbReference>
<reference evidence="6" key="1">
    <citation type="submission" date="2018-05" db="EMBL/GenBank/DDBJ databases">
        <authorList>
            <person name="Lanie J.A."/>
            <person name="Ng W.-L."/>
            <person name="Kazmierczak K.M."/>
            <person name="Andrzejewski T.M."/>
            <person name="Davidsen T.M."/>
            <person name="Wayne K.J."/>
            <person name="Tettelin H."/>
            <person name="Glass J.I."/>
            <person name="Rusch D."/>
            <person name="Podicherti R."/>
            <person name="Tsui H.-C.T."/>
            <person name="Winkler M.E."/>
        </authorList>
    </citation>
    <scope>NUCLEOTIDE SEQUENCE</scope>
</reference>
<organism evidence="6">
    <name type="scientific">marine metagenome</name>
    <dbReference type="NCBI Taxonomy" id="408172"/>
    <lineage>
        <taxon>unclassified sequences</taxon>
        <taxon>metagenomes</taxon>
        <taxon>ecological metagenomes</taxon>
    </lineage>
</organism>
<dbReference type="Pfam" id="PF01808">
    <property type="entry name" value="AICARFT_IMPCHas"/>
    <property type="match status" value="1"/>
</dbReference>
<dbReference type="GO" id="GO:0003937">
    <property type="term" value="F:IMP cyclohydrolase activity"/>
    <property type="evidence" value="ECO:0007669"/>
    <property type="project" value="InterPro"/>
</dbReference>
<dbReference type="SMART" id="SM00798">
    <property type="entry name" value="AICARFT_IMPCHas"/>
    <property type="match status" value="1"/>
</dbReference>
<accession>A0A381XDJ6</accession>
<dbReference type="GO" id="GO:0004643">
    <property type="term" value="F:phosphoribosylaminoimidazolecarboxamide formyltransferase activity"/>
    <property type="evidence" value="ECO:0007669"/>
    <property type="project" value="InterPro"/>
</dbReference>
<keyword evidence="1" id="KW-0808">Transferase</keyword>
<evidence type="ECO:0000256" key="4">
    <source>
        <dbReference type="ARBA" id="ARBA00023268"/>
    </source>
</evidence>
<keyword evidence="2" id="KW-0658">Purine biosynthesis</keyword>
<dbReference type="PANTHER" id="PTHR11692">
    <property type="entry name" value="BIFUNCTIONAL PURINE BIOSYNTHESIS PROTEIN PURH"/>
    <property type="match status" value="1"/>
</dbReference>
<feature type="non-terminal residue" evidence="6">
    <location>
        <position position="224"/>
    </location>
</feature>
<evidence type="ECO:0000313" key="6">
    <source>
        <dbReference type="EMBL" id="SVA62323.1"/>
    </source>
</evidence>
<keyword evidence="3" id="KW-0378">Hydrolase</keyword>
<dbReference type="FunFam" id="3.40.50.1380:FF:000001">
    <property type="entry name" value="Bifunctional purine biosynthesis protein PurH"/>
    <property type="match status" value="1"/>
</dbReference>
<dbReference type="EMBL" id="UINC01014640">
    <property type="protein sequence ID" value="SVA62323.1"/>
    <property type="molecule type" value="Genomic_DNA"/>
</dbReference>
<dbReference type="Gene3D" id="3.40.50.1380">
    <property type="entry name" value="Methylglyoxal synthase-like domain"/>
    <property type="match status" value="1"/>
</dbReference>
<name>A0A381XDJ6_9ZZZZ</name>
<evidence type="ECO:0000256" key="3">
    <source>
        <dbReference type="ARBA" id="ARBA00022801"/>
    </source>
</evidence>
<feature type="domain" description="MGS-like" evidence="5">
    <location>
        <begin position="1"/>
        <end position="126"/>
    </location>
</feature>
<dbReference type="PANTHER" id="PTHR11692:SF0">
    <property type="entry name" value="BIFUNCTIONAL PURINE BIOSYNTHESIS PROTEIN ATIC"/>
    <property type="match status" value="1"/>
</dbReference>
<keyword evidence="4" id="KW-0511">Multifunctional enzyme</keyword>
<evidence type="ECO:0000259" key="5">
    <source>
        <dbReference type="PROSITE" id="PS51855"/>
    </source>
</evidence>
<sequence>MARSLNSLDVELLTTGGTAKTLRAADITLTDVSDYTQFPEIMDGRVKTINPLIEGGILGLRDQHATDASANNIKWIDLVVCNLYPFSKTILQEHCDLALALENIDIGGPTMIRSAAKNTGWVCVVIDPKDYSTIANELKSSGEISFETRQQFSAKAFGHTAQYDTLIHNYLKNDALSEDFSLTYIKHSQMRYGENPHQQAAAYQVPEDQSKNILNAKIHQGKQL</sequence>
<dbReference type="InterPro" id="IPR024051">
    <property type="entry name" value="AICAR_Tfase_dup_dom_sf"/>
</dbReference>
<dbReference type="InterPro" id="IPR036914">
    <property type="entry name" value="MGS-like_dom_sf"/>
</dbReference>
<dbReference type="SUPFAM" id="SSF52335">
    <property type="entry name" value="Methylglyoxal synthase-like"/>
    <property type="match status" value="1"/>
</dbReference>
<dbReference type="GO" id="GO:0006189">
    <property type="term" value="P:'de novo' IMP biosynthetic process"/>
    <property type="evidence" value="ECO:0007669"/>
    <property type="project" value="TreeGrafter"/>
</dbReference>
<dbReference type="InterPro" id="IPR011607">
    <property type="entry name" value="MGS-like_dom"/>
</dbReference>
<gene>
    <name evidence="6" type="ORF">METZ01_LOCUS115177</name>
</gene>
<evidence type="ECO:0000256" key="2">
    <source>
        <dbReference type="ARBA" id="ARBA00022755"/>
    </source>
</evidence>
<protein>
    <recommendedName>
        <fullName evidence="5">MGS-like domain-containing protein</fullName>
    </recommendedName>
</protein>